<dbReference type="VEuPathDB" id="PlasmoDB:C922_05207"/>
<protein>
    <submittedName>
        <fullName evidence="1">Uncharacterized protein</fullName>
    </submittedName>
</protein>
<reference evidence="1 2" key="1">
    <citation type="submission" date="2013-02" db="EMBL/GenBank/DDBJ databases">
        <title>The Genome Sequence of Plasmodium inui San Antonio 1.</title>
        <authorList>
            <consortium name="The Broad Institute Genome Sequencing Platform"/>
            <consortium name="The Broad Institute Genome Sequencing Center for Infectious Disease"/>
            <person name="Neafsey D."/>
            <person name="Cheeseman I."/>
            <person name="Volkman S."/>
            <person name="Adams J."/>
            <person name="Walker B."/>
            <person name="Young S.K."/>
            <person name="Zeng Q."/>
            <person name="Gargeya S."/>
            <person name="Fitzgerald M."/>
            <person name="Haas B."/>
            <person name="Abouelleil A."/>
            <person name="Alvarado L."/>
            <person name="Arachchi H.M."/>
            <person name="Berlin A.M."/>
            <person name="Chapman S.B."/>
            <person name="Dewar J."/>
            <person name="Goldberg J."/>
            <person name="Griggs A."/>
            <person name="Gujja S."/>
            <person name="Hansen M."/>
            <person name="Howarth C."/>
            <person name="Imamovic A."/>
            <person name="Larimer J."/>
            <person name="McCowan C."/>
            <person name="Murphy C."/>
            <person name="Neiman D."/>
            <person name="Pearson M."/>
            <person name="Priest M."/>
            <person name="Roberts A."/>
            <person name="Saif S."/>
            <person name="Shea T."/>
            <person name="Sisk P."/>
            <person name="Sykes S."/>
            <person name="Wortman J."/>
            <person name="Nusbaum C."/>
            <person name="Birren B."/>
        </authorList>
    </citation>
    <scope>NUCLEOTIDE SEQUENCE [LARGE SCALE GENOMIC DNA]</scope>
    <source>
        <strain evidence="1 2">San Antonio 1</strain>
    </source>
</reference>
<keyword evidence="2" id="KW-1185">Reference proteome</keyword>
<dbReference type="RefSeq" id="XP_008819001.1">
    <property type="nucleotide sequence ID" value="XM_008820779.1"/>
</dbReference>
<gene>
    <name evidence="1" type="ORF">C922_05207</name>
</gene>
<accession>W6ZYI4</accession>
<dbReference type="EMBL" id="KI965504">
    <property type="protein sequence ID" value="EUD64408.1"/>
    <property type="molecule type" value="Genomic_DNA"/>
</dbReference>
<dbReference type="GeneID" id="20040481"/>
<organism evidence="1 2">
    <name type="scientific">Plasmodium inui San Antonio 1</name>
    <dbReference type="NCBI Taxonomy" id="1237626"/>
    <lineage>
        <taxon>Eukaryota</taxon>
        <taxon>Sar</taxon>
        <taxon>Alveolata</taxon>
        <taxon>Apicomplexa</taxon>
        <taxon>Aconoidasida</taxon>
        <taxon>Haemosporida</taxon>
        <taxon>Plasmodiidae</taxon>
        <taxon>Plasmodium</taxon>
        <taxon>Plasmodium (Plasmodium)</taxon>
    </lineage>
</organism>
<evidence type="ECO:0000313" key="1">
    <source>
        <dbReference type="EMBL" id="EUD64408.1"/>
    </source>
</evidence>
<evidence type="ECO:0000313" key="2">
    <source>
        <dbReference type="Proteomes" id="UP000030640"/>
    </source>
</evidence>
<dbReference type="Proteomes" id="UP000030640">
    <property type="component" value="Unassembled WGS sequence"/>
</dbReference>
<name>W6ZYI4_9APIC</name>
<dbReference type="OrthoDB" id="369853at2759"/>
<dbReference type="AlphaFoldDB" id="W6ZYI4"/>
<sequence length="411" mass="47087">MHTYMLHWNGVHTNCLKGDDFERTLINTEYRNMRRPPTKKKEATPTSGDMDIKNISGGREIFHLRLYAPFVFNVVVDKFSIRYREERMFKCGMRDPLFIQPVVYESPTRSYHQLMGEQIDSRHFDYVLPFHVDVDQINEANKTCIYVSGNVNPQVYSQTTSGRLIKLLGGAYNYHLEREAEAQIRLSGGMAQTVSYPLLGPQPKTQMFSGGIESPQFNIRIEYTQGFRDDREKTMDQIIVRNFEQIIDQGMYKFQQFHVRIEILRECTYVLVSIINSIILNFIHNNISLNFVVNSVNIGIVDRNEYGTYVEELSRLCAGSVAEGPGHVANGGVNINQTSVSATADKLFYSQPQMNIPEIILAPLGKELSRYCPSAFCFIVAPEFQKLISNIVLDSSVGMWSEVFSLSRWYS</sequence>
<proteinExistence type="predicted"/>